<keyword evidence="1" id="KW-0472">Membrane</keyword>
<feature type="transmembrane region" description="Helical" evidence="1">
    <location>
        <begin position="12"/>
        <end position="36"/>
    </location>
</feature>
<dbReference type="AlphaFoldDB" id="A0A1H1NTZ7"/>
<dbReference type="STRING" id="684552.SAMN04489719_1363"/>
<protein>
    <submittedName>
        <fullName evidence="2">Uncharacterized protein</fullName>
    </submittedName>
</protein>
<gene>
    <name evidence="2" type="ORF">SAMN04489719_1363</name>
</gene>
<keyword evidence="3" id="KW-1185">Reference proteome</keyword>
<evidence type="ECO:0000313" key="3">
    <source>
        <dbReference type="Proteomes" id="UP000199649"/>
    </source>
</evidence>
<evidence type="ECO:0000313" key="2">
    <source>
        <dbReference type="EMBL" id="SDS02432.1"/>
    </source>
</evidence>
<reference evidence="3" key="1">
    <citation type="submission" date="2016-10" db="EMBL/GenBank/DDBJ databases">
        <authorList>
            <person name="Varghese N."/>
            <person name="Submissions S."/>
        </authorList>
    </citation>
    <scope>NUCLEOTIDE SEQUENCE [LARGE SCALE GENOMIC DNA]</scope>
    <source>
        <strain evidence="3">DSM 22965</strain>
    </source>
</reference>
<dbReference type="Proteomes" id="UP000199649">
    <property type="component" value="Chromosome I"/>
</dbReference>
<dbReference type="EMBL" id="LT629734">
    <property type="protein sequence ID" value="SDS02432.1"/>
    <property type="molecule type" value="Genomic_DNA"/>
</dbReference>
<proteinExistence type="predicted"/>
<accession>A0A1H1NTZ7</accession>
<sequence length="50" mass="5022">MEMFELLQTIASASLVALAIAAGTVVALGAVVIGLARGAELLGRRGGRRA</sequence>
<keyword evidence="1" id="KW-1133">Transmembrane helix</keyword>
<keyword evidence="1" id="KW-0812">Transmembrane</keyword>
<name>A0A1H1NTZ7_9MICO</name>
<dbReference type="RefSeq" id="WP_157674250.1">
    <property type="nucleotide sequence ID" value="NZ_LT629734.1"/>
</dbReference>
<organism evidence="2 3">
    <name type="scientific">Agrococcus carbonis</name>
    <dbReference type="NCBI Taxonomy" id="684552"/>
    <lineage>
        <taxon>Bacteria</taxon>
        <taxon>Bacillati</taxon>
        <taxon>Actinomycetota</taxon>
        <taxon>Actinomycetes</taxon>
        <taxon>Micrococcales</taxon>
        <taxon>Microbacteriaceae</taxon>
        <taxon>Agrococcus</taxon>
    </lineage>
</organism>
<evidence type="ECO:0000256" key="1">
    <source>
        <dbReference type="SAM" id="Phobius"/>
    </source>
</evidence>